<proteinExistence type="predicted"/>
<name>A0ABW7S9P3_STRTE</name>
<sequence>MKRVDQDHSPPRHGLLIKLAREAQGISPETAAGRMPFKFSGASWRQIEAGYRGAGEKRVAVPGKPATVANMARTVGVTADRLAEHNPEAGEILREIERQEAQQAPAIPEALRTAPAHVRRMIDAALEDVDPEDRAELLRELAVDYEAIGRRRTRDTGQPHRPRHAG</sequence>
<evidence type="ECO:0000313" key="1">
    <source>
        <dbReference type="EMBL" id="MFI0576205.1"/>
    </source>
</evidence>
<evidence type="ECO:0008006" key="3">
    <source>
        <dbReference type="Google" id="ProtNLM"/>
    </source>
</evidence>
<evidence type="ECO:0000313" key="2">
    <source>
        <dbReference type="Proteomes" id="UP001610810"/>
    </source>
</evidence>
<accession>A0ABW7S9P3</accession>
<comment type="caution">
    <text evidence="1">The sequence shown here is derived from an EMBL/GenBank/DDBJ whole genome shotgun (WGS) entry which is preliminary data.</text>
</comment>
<dbReference type="Proteomes" id="UP001610810">
    <property type="component" value="Unassembled WGS sequence"/>
</dbReference>
<reference evidence="1 2" key="1">
    <citation type="submission" date="2024-10" db="EMBL/GenBank/DDBJ databases">
        <authorList>
            <person name="Wannawong T."/>
            <person name="Kuncharoen N."/>
            <person name="Mhuantong W."/>
        </authorList>
    </citation>
    <scope>NUCLEOTIDE SEQUENCE [LARGE SCALE GENOMIC DNA]</scope>
    <source>
        <strain evidence="1 2">CALK1-4</strain>
    </source>
</reference>
<protein>
    <recommendedName>
        <fullName evidence="3">Helix-turn-helix transcriptional regulator</fullName>
    </recommendedName>
</protein>
<dbReference type="RefSeq" id="WP_398353447.1">
    <property type="nucleotide sequence ID" value="NZ_JBIQWK010000011.1"/>
</dbReference>
<gene>
    <name evidence="1" type="ORF">ACH3YB_31720</name>
</gene>
<dbReference type="EMBL" id="JBIQWK010000011">
    <property type="protein sequence ID" value="MFI0576205.1"/>
    <property type="molecule type" value="Genomic_DNA"/>
</dbReference>
<keyword evidence="2" id="KW-1185">Reference proteome</keyword>
<organism evidence="1 2">
    <name type="scientific">Streptomyces tendae</name>
    <dbReference type="NCBI Taxonomy" id="1932"/>
    <lineage>
        <taxon>Bacteria</taxon>
        <taxon>Bacillati</taxon>
        <taxon>Actinomycetota</taxon>
        <taxon>Actinomycetes</taxon>
        <taxon>Kitasatosporales</taxon>
        <taxon>Streptomycetaceae</taxon>
        <taxon>Streptomyces</taxon>
    </lineage>
</organism>